<dbReference type="EMBL" id="GGEC01018233">
    <property type="protein sequence ID" value="MBW98716.1"/>
    <property type="molecule type" value="Transcribed_RNA"/>
</dbReference>
<organism evidence="1">
    <name type="scientific">Rhizophora mucronata</name>
    <name type="common">Asiatic mangrove</name>
    <dbReference type="NCBI Taxonomy" id="61149"/>
    <lineage>
        <taxon>Eukaryota</taxon>
        <taxon>Viridiplantae</taxon>
        <taxon>Streptophyta</taxon>
        <taxon>Embryophyta</taxon>
        <taxon>Tracheophyta</taxon>
        <taxon>Spermatophyta</taxon>
        <taxon>Magnoliopsida</taxon>
        <taxon>eudicotyledons</taxon>
        <taxon>Gunneridae</taxon>
        <taxon>Pentapetalae</taxon>
        <taxon>rosids</taxon>
        <taxon>fabids</taxon>
        <taxon>Malpighiales</taxon>
        <taxon>Rhizophoraceae</taxon>
        <taxon>Rhizophora</taxon>
    </lineage>
</organism>
<proteinExistence type="predicted"/>
<accession>A0A2P2JZ16</accession>
<protein>
    <submittedName>
        <fullName evidence="1">Putative serine/threonine-protein kinase vps15</fullName>
    </submittedName>
</protein>
<sequence>MAPSLLLEIRSLWFNLTEANERMESRWQPAGSVPADA</sequence>
<dbReference type="AlphaFoldDB" id="A0A2P2JZ16"/>
<keyword evidence="1" id="KW-0418">Kinase</keyword>
<reference evidence="1" key="1">
    <citation type="submission" date="2018-02" db="EMBL/GenBank/DDBJ databases">
        <title>Rhizophora mucronata_Transcriptome.</title>
        <authorList>
            <person name="Meera S.P."/>
            <person name="Sreeshan A."/>
            <person name="Augustine A."/>
        </authorList>
    </citation>
    <scope>NUCLEOTIDE SEQUENCE</scope>
    <source>
        <tissue evidence="1">Leaf</tissue>
    </source>
</reference>
<name>A0A2P2JZ16_RHIMU</name>
<keyword evidence="1" id="KW-0808">Transferase</keyword>
<dbReference type="GO" id="GO:0016301">
    <property type="term" value="F:kinase activity"/>
    <property type="evidence" value="ECO:0007669"/>
    <property type="project" value="UniProtKB-KW"/>
</dbReference>
<evidence type="ECO:0000313" key="1">
    <source>
        <dbReference type="EMBL" id="MBW98716.1"/>
    </source>
</evidence>